<dbReference type="AlphaFoldDB" id="A0A0G4G5X1"/>
<gene>
    <name evidence="2" type="ORF">Vbra_17131</name>
</gene>
<evidence type="ECO:0000313" key="2">
    <source>
        <dbReference type="EMBL" id="CEM23797.1"/>
    </source>
</evidence>
<name>A0A0G4G5X1_VITBC</name>
<dbReference type="Proteomes" id="UP000041254">
    <property type="component" value="Unassembled WGS sequence"/>
</dbReference>
<feature type="domain" description="Methyltransferase type 12" evidence="1">
    <location>
        <begin position="65"/>
        <end position="149"/>
    </location>
</feature>
<dbReference type="InterPro" id="IPR013217">
    <property type="entry name" value="Methyltransf_12"/>
</dbReference>
<dbReference type="InterPro" id="IPR029063">
    <property type="entry name" value="SAM-dependent_MTases_sf"/>
</dbReference>
<keyword evidence="3" id="KW-1185">Reference proteome</keyword>
<protein>
    <recommendedName>
        <fullName evidence="1">Methyltransferase type 12 domain-containing protein</fullName>
    </recommendedName>
</protein>
<evidence type="ECO:0000259" key="1">
    <source>
        <dbReference type="Pfam" id="PF08242"/>
    </source>
</evidence>
<dbReference type="PANTHER" id="PTHR43861">
    <property type="entry name" value="TRANS-ACONITATE 2-METHYLTRANSFERASE-RELATED"/>
    <property type="match status" value="1"/>
</dbReference>
<organism evidence="2 3">
    <name type="scientific">Vitrella brassicaformis (strain CCMP3155)</name>
    <dbReference type="NCBI Taxonomy" id="1169540"/>
    <lineage>
        <taxon>Eukaryota</taxon>
        <taxon>Sar</taxon>
        <taxon>Alveolata</taxon>
        <taxon>Colpodellida</taxon>
        <taxon>Vitrellaceae</taxon>
        <taxon>Vitrella</taxon>
    </lineage>
</organism>
<sequence>MDNSSSSSEGEKWTDVFGRMAQEGEFDHLHQMAGWKDLDDPTVWHLYVKDTIGSTNIRSGDRVFECGCGVGAFLSCVQSIVHGLQLSGVDASQSCIERARVNIADGHFMVGLLPEATKEMQEGSYDAVVCNSVFQYLPSLDVAETVVNEMLRLSARSVIIADVCDTEYEALTTRRMKEVWGDKYGHSLPAYLHIGEEWWGRFAAKCEAITFHRVNVEAYARRKERYVVTMTKKMIKDT</sequence>
<reference evidence="2 3" key="1">
    <citation type="submission" date="2014-11" db="EMBL/GenBank/DDBJ databases">
        <authorList>
            <person name="Zhu J."/>
            <person name="Qi W."/>
            <person name="Song R."/>
        </authorList>
    </citation>
    <scope>NUCLEOTIDE SEQUENCE [LARGE SCALE GENOMIC DNA]</scope>
</reference>
<dbReference type="Pfam" id="PF08242">
    <property type="entry name" value="Methyltransf_12"/>
    <property type="match status" value="1"/>
</dbReference>
<dbReference type="OrthoDB" id="446118at2759"/>
<dbReference type="Gene3D" id="3.40.50.150">
    <property type="entry name" value="Vaccinia Virus protein VP39"/>
    <property type="match status" value="1"/>
</dbReference>
<dbReference type="EMBL" id="CDMY01000571">
    <property type="protein sequence ID" value="CEM23797.1"/>
    <property type="molecule type" value="Genomic_DNA"/>
</dbReference>
<evidence type="ECO:0000313" key="3">
    <source>
        <dbReference type="Proteomes" id="UP000041254"/>
    </source>
</evidence>
<proteinExistence type="predicted"/>
<dbReference type="InParanoid" id="A0A0G4G5X1"/>
<accession>A0A0G4G5X1</accession>
<dbReference type="OMA" id="CEAITFH"/>
<dbReference type="SUPFAM" id="SSF53335">
    <property type="entry name" value="S-adenosyl-L-methionine-dependent methyltransferases"/>
    <property type="match status" value="1"/>
</dbReference>
<dbReference type="VEuPathDB" id="CryptoDB:Vbra_17131"/>
<dbReference type="CDD" id="cd02440">
    <property type="entry name" value="AdoMet_MTases"/>
    <property type="match status" value="1"/>
</dbReference>